<dbReference type="EMBL" id="CAJJDP010000003">
    <property type="protein sequence ID" value="CAD8133481.1"/>
    <property type="molecule type" value="Genomic_DNA"/>
</dbReference>
<dbReference type="AlphaFoldDB" id="A0A8S1RWS3"/>
<dbReference type="GO" id="GO:0005096">
    <property type="term" value="F:GTPase activator activity"/>
    <property type="evidence" value="ECO:0007669"/>
    <property type="project" value="TreeGrafter"/>
</dbReference>
<dbReference type="GO" id="GO:0031267">
    <property type="term" value="F:small GTPase binding"/>
    <property type="evidence" value="ECO:0007669"/>
    <property type="project" value="TreeGrafter"/>
</dbReference>
<evidence type="ECO:0000313" key="3">
    <source>
        <dbReference type="Proteomes" id="UP000683925"/>
    </source>
</evidence>
<dbReference type="PANTHER" id="PTHR47219">
    <property type="entry name" value="RAB GTPASE-ACTIVATING PROTEIN 1-LIKE"/>
    <property type="match status" value="1"/>
</dbReference>
<dbReference type="InterPro" id="IPR000195">
    <property type="entry name" value="Rab-GAP-TBC_dom"/>
</dbReference>
<sequence>MFINSLYKVLQIISCSQRFNSEIHIIIQRKDFVLFQRRSTIINDTEQEQIHKRRFFRFLEKLIQGSLQQHDNLCQFLNLKDYSKFSKSEMEKKQKLIWQEIAQDWQKYQRDVKVIQLAEFGIPYSARRFIWPLIVGNKHQITLELFEILSEQAQNIIIDAKYNYGRISSMKLIQKDLGRTFDVPSLRNIFQSGGPLSGSLQLILETFCVYRPDIGYIQGMTYIASILLTYLDDYQTFIIFSSLITHPQLLPIYLVDYNLLQVIFQQFQKLIKINIPKTYLLLKQYNIDCSNYLLEWAITLYAKTLNPDIVGRIWDRMFFSGTNVLWKTGIAILKLLSSKFKDLETTVQLLKHPQLNEDELLYEISLVEYPQDVSEILSNLQL</sequence>
<dbReference type="FunFam" id="1.10.472.80:FF:000147">
    <property type="entry name" value="Uncharacterized protein"/>
    <property type="match status" value="1"/>
</dbReference>
<dbReference type="PROSITE" id="PS50086">
    <property type="entry name" value="TBC_RABGAP"/>
    <property type="match status" value="1"/>
</dbReference>
<feature type="domain" description="Rab-GAP TBC" evidence="1">
    <location>
        <begin position="121"/>
        <end position="321"/>
    </location>
</feature>
<keyword evidence="3" id="KW-1185">Reference proteome</keyword>
<dbReference type="OMA" id="ARRFIWP"/>
<name>A0A8S1RWS3_PAROT</name>
<dbReference type="FunFam" id="1.10.8.270:FF:000008">
    <property type="entry name" value="Putative TBC1 domain family member 14"/>
    <property type="match status" value="1"/>
</dbReference>
<dbReference type="Pfam" id="PF00566">
    <property type="entry name" value="RabGAP-TBC"/>
    <property type="match status" value="1"/>
</dbReference>
<evidence type="ECO:0000259" key="1">
    <source>
        <dbReference type="PROSITE" id="PS50086"/>
    </source>
</evidence>
<organism evidence="2 3">
    <name type="scientific">Paramecium octaurelia</name>
    <dbReference type="NCBI Taxonomy" id="43137"/>
    <lineage>
        <taxon>Eukaryota</taxon>
        <taxon>Sar</taxon>
        <taxon>Alveolata</taxon>
        <taxon>Ciliophora</taxon>
        <taxon>Intramacronucleata</taxon>
        <taxon>Oligohymenophorea</taxon>
        <taxon>Peniculida</taxon>
        <taxon>Parameciidae</taxon>
        <taxon>Paramecium</taxon>
    </lineage>
</organism>
<protein>
    <recommendedName>
        <fullName evidence="1">Rab-GAP TBC domain-containing protein</fullName>
    </recommendedName>
</protein>
<dbReference type="OrthoDB" id="435695at2759"/>
<proteinExistence type="predicted"/>
<reference evidence="2" key="1">
    <citation type="submission" date="2021-01" db="EMBL/GenBank/DDBJ databases">
        <authorList>
            <consortium name="Genoscope - CEA"/>
            <person name="William W."/>
        </authorList>
    </citation>
    <scope>NUCLEOTIDE SEQUENCE</scope>
</reference>
<comment type="caution">
    <text evidence="2">The sequence shown here is derived from an EMBL/GenBank/DDBJ whole genome shotgun (WGS) entry which is preliminary data.</text>
</comment>
<dbReference type="InterPro" id="IPR050302">
    <property type="entry name" value="Rab_GAP_TBC_domain"/>
</dbReference>
<evidence type="ECO:0000313" key="2">
    <source>
        <dbReference type="EMBL" id="CAD8133481.1"/>
    </source>
</evidence>
<gene>
    <name evidence="2" type="ORF">POCTA_138.1.T0040477</name>
</gene>
<dbReference type="SMART" id="SM00164">
    <property type="entry name" value="TBC"/>
    <property type="match status" value="1"/>
</dbReference>
<dbReference type="Proteomes" id="UP000683925">
    <property type="component" value="Unassembled WGS sequence"/>
</dbReference>
<accession>A0A8S1RWS3</accession>
<dbReference type="PANTHER" id="PTHR47219:SF9">
    <property type="entry name" value="GTPASE ACTIVATING PROTEIN AND CENTROSOME-ASSOCIATED, ISOFORM B"/>
    <property type="match status" value="1"/>
</dbReference>